<keyword evidence="1" id="KW-0812">Transmembrane</keyword>
<sequence>MSDHPFLLSYVLCLAGCENGRAQRQASHKDALFLDFRRKVCFMSHKVESTEVGQGNLWPDNQRLKAVVTLGIGVFLWFLPSILVPDLKGPVVELIDTLLRAVGLLSASASSFEGGFAAALTIRWLSVGLLCLFVVFVQREPLSSLGIRAPKWRDVALAFGIGVLALILSIVSYLVIHGGAQVDANTTAGQVVRTLGLVGRIHLDLNAAVFEEVFYRSCLIECLIRISGRAWLAGIVSFVAFVGLHYFSGSASLAQTVTVVFIAGVALISLYLLRRNVWLCIIVHAVMDVAMIIAPQ</sequence>
<dbReference type="AlphaFoldDB" id="A0A4P6JYV4"/>
<dbReference type="Pfam" id="PF02517">
    <property type="entry name" value="Rce1-like"/>
    <property type="match status" value="1"/>
</dbReference>
<protein>
    <submittedName>
        <fullName evidence="3">CPBP family intramembrane metalloprotease</fullName>
    </submittedName>
</protein>
<evidence type="ECO:0000259" key="2">
    <source>
        <dbReference type="Pfam" id="PF02517"/>
    </source>
</evidence>
<dbReference type="GO" id="GO:0006508">
    <property type="term" value="P:proteolysis"/>
    <property type="evidence" value="ECO:0007669"/>
    <property type="project" value="UniProtKB-KW"/>
</dbReference>
<gene>
    <name evidence="3" type="ORF">EPA93_31420</name>
</gene>
<dbReference type="GO" id="GO:0008237">
    <property type="term" value="F:metallopeptidase activity"/>
    <property type="evidence" value="ECO:0007669"/>
    <property type="project" value="UniProtKB-KW"/>
</dbReference>
<accession>A0A4P6JYV4</accession>
<dbReference type="KEGG" id="kbs:EPA93_31420"/>
<dbReference type="Proteomes" id="UP000290365">
    <property type="component" value="Chromosome"/>
</dbReference>
<feature type="transmembrane region" description="Helical" evidence="1">
    <location>
        <begin position="66"/>
        <end position="84"/>
    </location>
</feature>
<feature type="domain" description="CAAX prenyl protease 2/Lysostaphin resistance protein A-like" evidence="2">
    <location>
        <begin position="205"/>
        <end position="289"/>
    </location>
</feature>
<name>A0A4P6JYV4_KTERU</name>
<dbReference type="EMBL" id="CP035758">
    <property type="protein sequence ID" value="QBD80246.1"/>
    <property type="molecule type" value="Genomic_DNA"/>
</dbReference>
<feature type="transmembrane region" description="Helical" evidence="1">
    <location>
        <begin position="277"/>
        <end position="294"/>
    </location>
</feature>
<keyword evidence="4" id="KW-1185">Reference proteome</keyword>
<evidence type="ECO:0000256" key="1">
    <source>
        <dbReference type="SAM" id="Phobius"/>
    </source>
</evidence>
<evidence type="ECO:0000313" key="3">
    <source>
        <dbReference type="EMBL" id="QBD80246.1"/>
    </source>
</evidence>
<feature type="transmembrane region" description="Helical" evidence="1">
    <location>
        <begin position="116"/>
        <end position="136"/>
    </location>
</feature>
<dbReference type="InterPro" id="IPR003675">
    <property type="entry name" value="Rce1/LyrA-like_dom"/>
</dbReference>
<feature type="transmembrane region" description="Helical" evidence="1">
    <location>
        <begin position="253"/>
        <end position="272"/>
    </location>
</feature>
<organism evidence="3 4">
    <name type="scientific">Ktedonosporobacter rubrisoli</name>
    <dbReference type="NCBI Taxonomy" id="2509675"/>
    <lineage>
        <taxon>Bacteria</taxon>
        <taxon>Bacillati</taxon>
        <taxon>Chloroflexota</taxon>
        <taxon>Ktedonobacteria</taxon>
        <taxon>Ktedonobacterales</taxon>
        <taxon>Ktedonosporobacteraceae</taxon>
        <taxon>Ktedonosporobacter</taxon>
    </lineage>
</organism>
<keyword evidence="3" id="KW-0378">Hydrolase</keyword>
<keyword evidence="3" id="KW-0645">Protease</keyword>
<keyword evidence="3" id="KW-0482">Metalloprotease</keyword>
<dbReference type="GO" id="GO:0004175">
    <property type="term" value="F:endopeptidase activity"/>
    <property type="evidence" value="ECO:0007669"/>
    <property type="project" value="UniProtKB-ARBA"/>
</dbReference>
<reference evidence="3 4" key="1">
    <citation type="submission" date="2019-01" db="EMBL/GenBank/DDBJ databases">
        <title>Ktedonosporobacter rubrisoli SCAWS-G2.</title>
        <authorList>
            <person name="Huang Y."/>
            <person name="Yan B."/>
        </authorList>
    </citation>
    <scope>NUCLEOTIDE SEQUENCE [LARGE SCALE GENOMIC DNA]</scope>
    <source>
        <strain evidence="3 4">SCAWS-G2</strain>
    </source>
</reference>
<keyword evidence="1" id="KW-1133">Transmembrane helix</keyword>
<keyword evidence="1" id="KW-0472">Membrane</keyword>
<dbReference type="GO" id="GO:0080120">
    <property type="term" value="P:CAAX-box protein maturation"/>
    <property type="evidence" value="ECO:0007669"/>
    <property type="project" value="UniProtKB-ARBA"/>
</dbReference>
<feature type="transmembrane region" description="Helical" evidence="1">
    <location>
        <begin position="156"/>
        <end position="176"/>
    </location>
</feature>
<evidence type="ECO:0000313" key="4">
    <source>
        <dbReference type="Proteomes" id="UP000290365"/>
    </source>
</evidence>
<dbReference type="OrthoDB" id="9779573at2"/>
<proteinExistence type="predicted"/>